<organism evidence="1 2">
    <name type="scientific">Daphnia sinensis</name>
    <dbReference type="NCBI Taxonomy" id="1820382"/>
    <lineage>
        <taxon>Eukaryota</taxon>
        <taxon>Metazoa</taxon>
        <taxon>Ecdysozoa</taxon>
        <taxon>Arthropoda</taxon>
        <taxon>Crustacea</taxon>
        <taxon>Branchiopoda</taxon>
        <taxon>Diplostraca</taxon>
        <taxon>Cladocera</taxon>
        <taxon>Anomopoda</taxon>
        <taxon>Daphniidae</taxon>
        <taxon>Daphnia</taxon>
        <taxon>Daphnia similis group</taxon>
    </lineage>
</organism>
<evidence type="ECO:0000313" key="1">
    <source>
        <dbReference type="EMBL" id="KAI9551094.1"/>
    </source>
</evidence>
<dbReference type="PANTHER" id="PTHR34718">
    <property type="entry name" value="PHD-TYPE DOMAIN-CONTAINING PROTEIN"/>
    <property type="match status" value="1"/>
</dbReference>
<gene>
    <name evidence="1" type="ORF">GHT06_001927</name>
</gene>
<name>A0AAD5KG19_9CRUS</name>
<dbReference type="InterPro" id="IPR038765">
    <property type="entry name" value="Papain-like_cys_pep_sf"/>
</dbReference>
<accession>A0AAD5KG19</accession>
<dbReference type="AlphaFoldDB" id="A0AAD5KG19"/>
<proteinExistence type="predicted"/>
<dbReference type="Proteomes" id="UP000820818">
    <property type="component" value="Unassembled WGS sequence"/>
</dbReference>
<evidence type="ECO:0000313" key="2">
    <source>
        <dbReference type="Proteomes" id="UP000820818"/>
    </source>
</evidence>
<comment type="caution">
    <text evidence="1">The sequence shown here is derived from an EMBL/GenBank/DDBJ whole genome shotgun (WGS) entry which is preliminary data.</text>
</comment>
<reference evidence="1" key="1">
    <citation type="submission" date="2022-05" db="EMBL/GenBank/DDBJ databases">
        <title>A multi-omics perspective on studying reproductive biology in Daphnia sinensis.</title>
        <authorList>
            <person name="Jia J."/>
        </authorList>
    </citation>
    <scope>NUCLEOTIDE SEQUENCE</scope>
    <source>
        <strain evidence="1">WSL</strain>
    </source>
</reference>
<keyword evidence="2" id="KW-1185">Reference proteome</keyword>
<dbReference type="SUPFAM" id="SSF54001">
    <property type="entry name" value="Cysteine proteinases"/>
    <property type="match status" value="1"/>
</dbReference>
<evidence type="ECO:0008006" key="3">
    <source>
        <dbReference type="Google" id="ProtNLM"/>
    </source>
</evidence>
<dbReference type="Gene3D" id="3.40.395.10">
    <property type="entry name" value="Adenoviral Proteinase, Chain A"/>
    <property type="match status" value="1"/>
</dbReference>
<dbReference type="EMBL" id="WJBH02000050">
    <property type="protein sequence ID" value="KAI9551094.1"/>
    <property type="molecule type" value="Genomic_DNA"/>
</dbReference>
<protein>
    <recommendedName>
        <fullName evidence="3">Ubiquitin-like protease family profile domain-containing protein</fullName>
    </recommendedName>
</protein>
<sequence>MTSKNIDTPVVLEKHTTAKYTLWPETEKNLDKATEGMLSPQYGPHSCQGNDVDEKFSEEATTTTNIKNADLVSIDGDSGTASDRFPIVPPLRVSKKAKPNVAKKHIPDAYDDLQVIKELASQEKKTSLDPRANHTLDSKEIARIEKEEWLGTEHINAALALLRTQFPNIGGLFNVQWGQSIEFPAVESTCWIQILHTGTNHWITAANGFGNNDNILVYDSMGNIKPNTHTVYCVANMHHTDKDFFKISMMPRQNQQDGFNCGPFAIFAFATTLAFNLNPSEIIFNKDEMRKHLMRCISSGNMEPFPTLPGFRRNSKWRHNTQWTYEVHCNAI</sequence>
<dbReference type="PANTHER" id="PTHR34718:SF2">
    <property type="entry name" value="PHD-TYPE DOMAIN-CONTAINING PROTEIN"/>
    <property type="match status" value="1"/>
</dbReference>